<gene>
    <name evidence="5" type="ORF">SAMN05216574_11699</name>
</gene>
<sequence>MSPQTAAPLDIEGVTVAFGAVKALDDVSFSVQSGHVHGVIGPNGAGKSSLFNVISGVYRPSAGEVRLDGMALTKLRPHEVAGLGIGRSFQNVDLAGEESVLESLLVGRHDLMRSGVTAVMLGLPRARREEREHKARVTEIADFFGLADHLDRPLHELPYGQQKLVDVARAVCMEPRLLMLDEPAAGLDEAETDTISEIILDLRSALDLTVLLIEHDMGMVMKICDHLTVLDFGRRISDGTPSAVQSDPAVASAYLGTGEAAEIETGTAP</sequence>
<evidence type="ECO:0000256" key="1">
    <source>
        <dbReference type="ARBA" id="ARBA00022448"/>
    </source>
</evidence>
<feature type="domain" description="ABC transporter" evidence="4">
    <location>
        <begin position="9"/>
        <end position="257"/>
    </location>
</feature>
<dbReference type="InterPro" id="IPR032823">
    <property type="entry name" value="BCA_ABC_TP_C"/>
</dbReference>
<keyword evidence="6" id="KW-1185">Reference proteome</keyword>
<keyword evidence="1" id="KW-0813">Transport</keyword>
<dbReference type="PROSITE" id="PS50893">
    <property type="entry name" value="ABC_TRANSPORTER_2"/>
    <property type="match status" value="1"/>
</dbReference>
<evidence type="ECO:0000256" key="3">
    <source>
        <dbReference type="ARBA" id="ARBA00022840"/>
    </source>
</evidence>
<name>A0A1I2JKC0_9ACTN</name>
<dbReference type="InterPro" id="IPR027417">
    <property type="entry name" value="P-loop_NTPase"/>
</dbReference>
<dbReference type="FunFam" id="3.40.50.300:FF:000421">
    <property type="entry name" value="Branched-chain amino acid ABC transporter ATP-binding protein"/>
    <property type="match status" value="1"/>
</dbReference>
<dbReference type="InterPro" id="IPR003439">
    <property type="entry name" value="ABC_transporter-like_ATP-bd"/>
</dbReference>
<dbReference type="OrthoDB" id="8724465at2"/>
<keyword evidence="3 5" id="KW-0067">ATP-binding</keyword>
<dbReference type="InterPro" id="IPR003593">
    <property type="entry name" value="AAA+_ATPase"/>
</dbReference>
<dbReference type="PANTHER" id="PTHR45772:SF1">
    <property type="entry name" value="ABC TRANSPORTER ATP-BINDING PROTEIN"/>
    <property type="match status" value="1"/>
</dbReference>
<dbReference type="GO" id="GO:0005886">
    <property type="term" value="C:plasma membrane"/>
    <property type="evidence" value="ECO:0007669"/>
    <property type="project" value="TreeGrafter"/>
</dbReference>
<dbReference type="Pfam" id="PF12399">
    <property type="entry name" value="BCA_ABC_TP_C"/>
    <property type="match status" value="1"/>
</dbReference>
<evidence type="ECO:0000256" key="2">
    <source>
        <dbReference type="ARBA" id="ARBA00022741"/>
    </source>
</evidence>
<dbReference type="AlphaFoldDB" id="A0A1I2JKC0"/>
<dbReference type="InterPro" id="IPR051120">
    <property type="entry name" value="ABC_AA/LPS_Transport"/>
</dbReference>
<dbReference type="GO" id="GO:0005524">
    <property type="term" value="F:ATP binding"/>
    <property type="evidence" value="ECO:0007669"/>
    <property type="project" value="UniProtKB-KW"/>
</dbReference>
<dbReference type="GO" id="GO:0016887">
    <property type="term" value="F:ATP hydrolysis activity"/>
    <property type="evidence" value="ECO:0007669"/>
    <property type="project" value="InterPro"/>
</dbReference>
<evidence type="ECO:0000313" key="5">
    <source>
        <dbReference type="EMBL" id="SFF54689.1"/>
    </source>
</evidence>
<accession>A0A1I2JKC0</accession>
<protein>
    <submittedName>
        <fullName evidence="5">Amino acid/amide ABC transporter ATP-binding protein 1, HAAT family</fullName>
    </submittedName>
</protein>
<dbReference type="Proteomes" id="UP000198589">
    <property type="component" value="Unassembled WGS sequence"/>
</dbReference>
<keyword evidence="2" id="KW-0547">Nucleotide-binding</keyword>
<dbReference type="RefSeq" id="WP_092202020.1">
    <property type="nucleotide sequence ID" value="NZ_FOND01000016.1"/>
</dbReference>
<dbReference type="STRING" id="1798228.SAMN05216574_11699"/>
<dbReference type="CDD" id="cd03219">
    <property type="entry name" value="ABC_Mj1267_LivG_branched"/>
    <property type="match status" value="1"/>
</dbReference>
<organism evidence="5 6">
    <name type="scientific">Blastococcus tunisiensis</name>
    <dbReference type="NCBI Taxonomy" id="1798228"/>
    <lineage>
        <taxon>Bacteria</taxon>
        <taxon>Bacillati</taxon>
        <taxon>Actinomycetota</taxon>
        <taxon>Actinomycetes</taxon>
        <taxon>Geodermatophilales</taxon>
        <taxon>Geodermatophilaceae</taxon>
        <taxon>Blastococcus</taxon>
    </lineage>
</organism>
<evidence type="ECO:0000313" key="6">
    <source>
        <dbReference type="Proteomes" id="UP000198589"/>
    </source>
</evidence>
<proteinExistence type="predicted"/>
<reference evidence="6" key="1">
    <citation type="submission" date="2016-10" db="EMBL/GenBank/DDBJ databases">
        <authorList>
            <person name="Varghese N."/>
            <person name="Submissions S."/>
        </authorList>
    </citation>
    <scope>NUCLEOTIDE SEQUENCE [LARGE SCALE GENOMIC DNA]</scope>
    <source>
        <strain evidence="6">DSM 46838</strain>
    </source>
</reference>
<dbReference type="EMBL" id="FOND01000016">
    <property type="protein sequence ID" value="SFF54689.1"/>
    <property type="molecule type" value="Genomic_DNA"/>
</dbReference>
<dbReference type="PANTHER" id="PTHR45772">
    <property type="entry name" value="CONSERVED COMPONENT OF ABC TRANSPORTER FOR NATURAL AMINO ACIDS-RELATED"/>
    <property type="match status" value="1"/>
</dbReference>
<dbReference type="SMART" id="SM00382">
    <property type="entry name" value="AAA"/>
    <property type="match status" value="1"/>
</dbReference>
<dbReference type="Gene3D" id="3.40.50.300">
    <property type="entry name" value="P-loop containing nucleotide triphosphate hydrolases"/>
    <property type="match status" value="1"/>
</dbReference>
<dbReference type="SUPFAM" id="SSF52540">
    <property type="entry name" value="P-loop containing nucleoside triphosphate hydrolases"/>
    <property type="match status" value="1"/>
</dbReference>
<dbReference type="Pfam" id="PF00005">
    <property type="entry name" value="ABC_tran"/>
    <property type="match status" value="1"/>
</dbReference>
<evidence type="ECO:0000259" key="4">
    <source>
        <dbReference type="PROSITE" id="PS50893"/>
    </source>
</evidence>